<evidence type="ECO:0000256" key="6">
    <source>
        <dbReference type="SAM" id="MobiDB-lite"/>
    </source>
</evidence>
<evidence type="ECO:0000256" key="3">
    <source>
        <dbReference type="ARBA" id="ARBA00022989"/>
    </source>
</evidence>
<dbReference type="Pfam" id="PF20684">
    <property type="entry name" value="Fung_rhodopsin"/>
    <property type="match status" value="1"/>
</dbReference>
<dbReference type="EMBL" id="BOPL01000002">
    <property type="protein sequence ID" value="GIK00977.1"/>
    <property type="molecule type" value="Genomic_DNA"/>
</dbReference>
<feature type="transmembrane region" description="Helical" evidence="7">
    <location>
        <begin position="170"/>
        <end position="191"/>
    </location>
</feature>
<sequence length="362" mass="39490">MFPAGHSLKVFVGVLVTFILSSLFVAARLVSRFGIVRRHGWDDYTIIVAWVLAFGMSFAVAFCTFKGLGRPEENISPAWVVPLLKARYAAIVLYNPALNVTKASILFLYIDIAQRSQRFLYFGSWVTFAVVLTGGVAFTFLTALQCRPVQAVYNLTIKNPTCIPIETIDLAIVPVNVATGLAILVLPIPVLTTLHLPLGQKTLLLLLFILGVILIIVADVVRIYYLQLAAINLRQSTISPPVNLKFLATASLTALWSTVEVNVAIVGACIPTLLPLIKRLIPKLIPSARSSNRQMLPSPSSLPDRAEAGSPHSNELHRHQSSPISLQADYQEQLQRQIYLLDLSGPGACLTCAAQNPSSIAR</sequence>
<feature type="transmembrane region" description="Helical" evidence="7">
    <location>
        <begin position="203"/>
        <end position="226"/>
    </location>
</feature>
<feature type="transmembrane region" description="Helical" evidence="7">
    <location>
        <begin position="6"/>
        <end position="26"/>
    </location>
</feature>
<evidence type="ECO:0000259" key="8">
    <source>
        <dbReference type="Pfam" id="PF20684"/>
    </source>
</evidence>
<evidence type="ECO:0000256" key="7">
    <source>
        <dbReference type="SAM" id="Phobius"/>
    </source>
</evidence>
<dbReference type="PANTHER" id="PTHR33048">
    <property type="entry name" value="PTH11-LIKE INTEGRAL MEMBRANE PROTEIN (AFU_ORTHOLOGUE AFUA_5G11245)"/>
    <property type="match status" value="1"/>
</dbReference>
<feature type="compositionally biased region" description="Polar residues" evidence="6">
    <location>
        <begin position="290"/>
        <end position="301"/>
    </location>
</feature>
<dbReference type="InterPro" id="IPR049326">
    <property type="entry name" value="Rhodopsin_dom_fungi"/>
</dbReference>
<evidence type="ECO:0000313" key="9">
    <source>
        <dbReference type="EMBL" id="GIK00977.1"/>
    </source>
</evidence>
<evidence type="ECO:0000313" key="10">
    <source>
        <dbReference type="Proteomes" id="UP000710440"/>
    </source>
</evidence>
<feature type="transmembrane region" description="Helical" evidence="7">
    <location>
        <begin position="47"/>
        <end position="68"/>
    </location>
</feature>
<reference evidence="9 10" key="1">
    <citation type="submission" date="2021-02" db="EMBL/GenBank/DDBJ databases">
        <title>Pan-genome distribution and transcriptional activeness of fungal secondary metabolism genes in Aspergillus section Fumigati.</title>
        <authorList>
            <person name="Takahashi H."/>
            <person name="Umemura M."/>
            <person name="Ninomiya A."/>
            <person name="Kusuya Y."/>
            <person name="Urayama S."/>
            <person name="Shimizu M."/>
            <person name="Watanabe A."/>
            <person name="Kamei K."/>
            <person name="Yaguchi T."/>
            <person name="Hagiwara D."/>
        </authorList>
    </citation>
    <scope>NUCLEOTIDE SEQUENCE [LARGE SCALE GENOMIC DNA]</scope>
    <source>
        <strain evidence="9 10">IFM 47045</strain>
    </source>
</reference>
<keyword evidence="10" id="KW-1185">Reference proteome</keyword>
<keyword evidence="2 7" id="KW-0812">Transmembrane</keyword>
<feature type="transmembrane region" description="Helical" evidence="7">
    <location>
        <begin position="122"/>
        <end position="144"/>
    </location>
</feature>
<protein>
    <recommendedName>
        <fullName evidence="8">Rhodopsin domain-containing protein</fullName>
    </recommendedName>
</protein>
<dbReference type="PANTHER" id="PTHR33048:SF47">
    <property type="entry name" value="INTEGRAL MEMBRANE PROTEIN-RELATED"/>
    <property type="match status" value="1"/>
</dbReference>
<dbReference type="GO" id="GO:0016020">
    <property type="term" value="C:membrane"/>
    <property type="evidence" value="ECO:0007669"/>
    <property type="project" value="UniProtKB-SubCell"/>
</dbReference>
<comment type="similarity">
    <text evidence="5">Belongs to the SAT4 family.</text>
</comment>
<feature type="domain" description="Rhodopsin" evidence="8">
    <location>
        <begin position="27"/>
        <end position="279"/>
    </location>
</feature>
<dbReference type="RefSeq" id="XP_043124163.1">
    <property type="nucleotide sequence ID" value="XM_043268228.1"/>
</dbReference>
<evidence type="ECO:0000256" key="5">
    <source>
        <dbReference type="ARBA" id="ARBA00038359"/>
    </source>
</evidence>
<evidence type="ECO:0000256" key="4">
    <source>
        <dbReference type="ARBA" id="ARBA00023136"/>
    </source>
</evidence>
<comment type="caution">
    <text evidence="9">The sequence shown here is derived from an EMBL/GenBank/DDBJ whole genome shotgun (WGS) entry which is preliminary data.</text>
</comment>
<accession>A0A9P3BWR0</accession>
<dbReference type="AlphaFoldDB" id="A0A9P3BWR0"/>
<evidence type="ECO:0000256" key="1">
    <source>
        <dbReference type="ARBA" id="ARBA00004141"/>
    </source>
</evidence>
<dbReference type="OrthoDB" id="5342292at2759"/>
<feature type="transmembrane region" description="Helical" evidence="7">
    <location>
        <begin position="88"/>
        <end position="110"/>
    </location>
</feature>
<gene>
    <name evidence="9" type="ORF">Aspvir_005007</name>
</gene>
<name>A0A9P3BWR0_ASPVI</name>
<dbReference type="GeneID" id="66932989"/>
<evidence type="ECO:0000256" key="2">
    <source>
        <dbReference type="ARBA" id="ARBA00022692"/>
    </source>
</evidence>
<proteinExistence type="inferred from homology"/>
<keyword evidence="4 7" id="KW-0472">Membrane</keyword>
<keyword evidence="3 7" id="KW-1133">Transmembrane helix</keyword>
<dbReference type="Proteomes" id="UP000710440">
    <property type="component" value="Unassembled WGS sequence"/>
</dbReference>
<comment type="subcellular location">
    <subcellularLocation>
        <location evidence="1">Membrane</location>
        <topology evidence="1">Multi-pass membrane protein</topology>
    </subcellularLocation>
</comment>
<feature type="region of interest" description="Disordered" evidence="6">
    <location>
        <begin position="290"/>
        <end position="322"/>
    </location>
</feature>
<dbReference type="InterPro" id="IPR052337">
    <property type="entry name" value="SAT4-like"/>
</dbReference>
<organism evidence="9 10">
    <name type="scientific">Aspergillus viridinutans</name>
    <dbReference type="NCBI Taxonomy" id="75553"/>
    <lineage>
        <taxon>Eukaryota</taxon>
        <taxon>Fungi</taxon>
        <taxon>Dikarya</taxon>
        <taxon>Ascomycota</taxon>
        <taxon>Pezizomycotina</taxon>
        <taxon>Eurotiomycetes</taxon>
        <taxon>Eurotiomycetidae</taxon>
        <taxon>Eurotiales</taxon>
        <taxon>Aspergillaceae</taxon>
        <taxon>Aspergillus</taxon>
        <taxon>Aspergillus subgen. Fumigati</taxon>
    </lineage>
</organism>